<feature type="repeat" description="ANK" evidence="3">
    <location>
        <begin position="190"/>
        <end position="222"/>
    </location>
</feature>
<protein>
    <recommendedName>
        <fullName evidence="5">ACB domain-containing protein</fullName>
    </recommendedName>
</protein>
<dbReference type="InterPro" id="IPR002110">
    <property type="entry name" value="Ankyrin_rpt"/>
</dbReference>
<dbReference type="Pfam" id="PF00887">
    <property type="entry name" value="ACBP"/>
    <property type="match status" value="1"/>
</dbReference>
<dbReference type="GO" id="GO:0000062">
    <property type="term" value="F:fatty-acyl-CoA binding"/>
    <property type="evidence" value="ECO:0007669"/>
    <property type="project" value="InterPro"/>
</dbReference>
<evidence type="ECO:0000256" key="4">
    <source>
        <dbReference type="SAM" id="MobiDB-lite"/>
    </source>
</evidence>
<dbReference type="GO" id="GO:0010468">
    <property type="term" value="P:regulation of gene expression"/>
    <property type="evidence" value="ECO:0007669"/>
    <property type="project" value="TreeGrafter"/>
</dbReference>
<evidence type="ECO:0000256" key="2">
    <source>
        <dbReference type="ARBA" id="ARBA00023043"/>
    </source>
</evidence>
<reference evidence="6" key="1">
    <citation type="submission" date="2013-07" db="EMBL/GenBank/DDBJ databases">
        <title>The Genome Sequence of Cryptococcus pinus CBS10737.</title>
        <authorList>
            <consortium name="The Broad Institute Genome Sequencing Platform"/>
            <person name="Cuomo C."/>
            <person name="Litvintseva A."/>
            <person name="Chen Y."/>
            <person name="Heitman J."/>
            <person name="Sun S."/>
            <person name="Springer D."/>
            <person name="Dromer F."/>
            <person name="Young S.K."/>
            <person name="Zeng Q."/>
            <person name="Gargeya S."/>
            <person name="Fitzgerald M."/>
            <person name="Abouelleil A."/>
            <person name="Alvarado L."/>
            <person name="Berlin A.M."/>
            <person name="Chapman S.B."/>
            <person name="Dewar J."/>
            <person name="Goldberg J."/>
            <person name="Griggs A."/>
            <person name="Gujja S."/>
            <person name="Hansen M."/>
            <person name="Howarth C."/>
            <person name="Imamovic A."/>
            <person name="Larimer J."/>
            <person name="McCowan C."/>
            <person name="Murphy C."/>
            <person name="Pearson M."/>
            <person name="Priest M."/>
            <person name="Roberts A."/>
            <person name="Saif S."/>
            <person name="Shea T."/>
            <person name="Sykes S."/>
            <person name="Wortman J."/>
            <person name="Nusbaum C."/>
            <person name="Birren B."/>
        </authorList>
    </citation>
    <scope>NUCLEOTIDE SEQUENCE [LARGE SCALE GENOMIC DNA]</scope>
    <source>
        <strain evidence="6">CBS 10737</strain>
    </source>
</reference>
<dbReference type="SUPFAM" id="SSF47027">
    <property type="entry name" value="Acyl-CoA binding protein"/>
    <property type="match status" value="1"/>
</dbReference>
<evidence type="ECO:0000313" key="7">
    <source>
        <dbReference type="EMBL" id="WWC73236.1"/>
    </source>
</evidence>
<dbReference type="AlphaFoldDB" id="A0A1B9HZ00"/>
<dbReference type="PROSITE" id="PS50088">
    <property type="entry name" value="ANK_REPEAT"/>
    <property type="match status" value="1"/>
</dbReference>
<dbReference type="Pfam" id="PF12796">
    <property type="entry name" value="Ank_2"/>
    <property type="match status" value="1"/>
</dbReference>
<dbReference type="InterPro" id="IPR000582">
    <property type="entry name" value="Acyl-CoA-binding_protein"/>
</dbReference>
<dbReference type="GO" id="GO:0005634">
    <property type="term" value="C:nucleus"/>
    <property type="evidence" value="ECO:0007669"/>
    <property type="project" value="TreeGrafter"/>
</dbReference>
<feature type="region of interest" description="Disordered" evidence="4">
    <location>
        <begin position="108"/>
        <end position="139"/>
    </location>
</feature>
<reference evidence="7" key="4">
    <citation type="submission" date="2024-02" db="EMBL/GenBank/DDBJ databases">
        <title>Comparative genomics of Cryptococcus and Kwoniella reveals pathogenesis evolution and contrasting modes of karyotype evolution via chromosome fusion or intercentromeric recombination.</title>
        <authorList>
            <person name="Coelho M.A."/>
            <person name="David-Palma M."/>
            <person name="Shea T."/>
            <person name="Bowers K."/>
            <person name="McGinley-Smith S."/>
            <person name="Mohammad A.W."/>
            <person name="Gnirke A."/>
            <person name="Yurkov A.M."/>
            <person name="Nowrousian M."/>
            <person name="Sun S."/>
            <person name="Cuomo C.A."/>
            <person name="Heitman J."/>
        </authorList>
    </citation>
    <scope>NUCLEOTIDE SEQUENCE</scope>
    <source>
        <strain evidence="7">CBS 10737</strain>
    </source>
</reference>
<reference evidence="6" key="3">
    <citation type="submission" date="2016-07" db="EMBL/GenBank/DDBJ databases">
        <title>Evolution of pathogenesis and genome organization in the Tremellales.</title>
        <authorList>
            <person name="Cuomo C."/>
            <person name="Litvintseva A."/>
            <person name="Heitman J."/>
            <person name="Chen Y."/>
            <person name="Sun S."/>
            <person name="Springer D."/>
            <person name="Dromer F."/>
            <person name="Young S."/>
            <person name="Zeng Q."/>
            <person name="Chapman S."/>
            <person name="Gujja S."/>
            <person name="Saif S."/>
            <person name="Birren B."/>
        </authorList>
    </citation>
    <scope>NUCLEOTIDE SEQUENCE</scope>
    <source>
        <strain evidence="6">CBS 10737</strain>
    </source>
</reference>
<evidence type="ECO:0000313" key="6">
    <source>
        <dbReference type="EMBL" id="OCF48474.1"/>
    </source>
</evidence>
<dbReference type="InterPro" id="IPR035984">
    <property type="entry name" value="Acyl-CoA-binding_sf"/>
</dbReference>
<evidence type="ECO:0000256" key="1">
    <source>
        <dbReference type="ARBA" id="ARBA00022737"/>
    </source>
</evidence>
<reference evidence="7" key="2">
    <citation type="submission" date="2013-07" db="EMBL/GenBank/DDBJ databases">
        <authorList>
            <consortium name="The Broad Institute Genome Sequencing Platform"/>
            <person name="Cuomo C."/>
            <person name="Litvintseva A."/>
            <person name="Chen Y."/>
            <person name="Heitman J."/>
            <person name="Sun S."/>
            <person name="Springer D."/>
            <person name="Dromer F."/>
            <person name="Young S.K."/>
            <person name="Zeng Q."/>
            <person name="Gargeya S."/>
            <person name="Fitzgerald M."/>
            <person name="Abouelleil A."/>
            <person name="Alvarado L."/>
            <person name="Berlin A.M."/>
            <person name="Chapman S.B."/>
            <person name="Dewar J."/>
            <person name="Goldberg J."/>
            <person name="Griggs A."/>
            <person name="Gujja S."/>
            <person name="Hansen M."/>
            <person name="Howarth C."/>
            <person name="Imamovic A."/>
            <person name="Larimer J."/>
            <person name="McCowan C."/>
            <person name="Murphy C."/>
            <person name="Pearson M."/>
            <person name="Priest M."/>
            <person name="Roberts A."/>
            <person name="Saif S."/>
            <person name="Shea T."/>
            <person name="Sykes S."/>
            <person name="Wortman J."/>
            <person name="Nusbaum C."/>
            <person name="Birren B."/>
        </authorList>
    </citation>
    <scope>NUCLEOTIDE SEQUENCE</scope>
    <source>
        <strain evidence="7">CBS 10737</strain>
    </source>
</reference>
<gene>
    <name evidence="6" type="ORF">I206_05253</name>
    <name evidence="7" type="ORF">I206_107202</name>
</gene>
<keyword evidence="2 3" id="KW-0040">ANK repeat</keyword>
<dbReference type="Gene3D" id="1.25.40.20">
    <property type="entry name" value="Ankyrin repeat-containing domain"/>
    <property type="match status" value="1"/>
</dbReference>
<dbReference type="PANTHER" id="PTHR24124:SF14">
    <property type="entry name" value="CHROMOSOME UNDETERMINED SCAFFOLD_25, WHOLE GENOME SHOTGUN SEQUENCE"/>
    <property type="match status" value="1"/>
</dbReference>
<sequence length="246" mass="27240">MSDKADQTQKEFVAASTWLSSAPSAASLSTDLKLELYGLFKFLNTHAGPEGNRPSIFSPAPRAKYDAWALQFAKYSPNQKAGQEMARQRYLEIARQVGWAGIVEEEEEDDIDLENLDDEPSNAGNRDKSQGRADNPIGGVKVSIMSGQEETEDDIESASPLHDAVSDDNRQIVQALIKRDPRTINLKDPFGYTPLHLAADRGHVEMVKLLLRHGADREAIDEDNQTPQLLAEISGRDEIVEILKQA</sequence>
<dbReference type="EMBL" id="KI894013">
    <property type="protein sequence ID" value="OCF48474.1"/>
    <property type="molecule type" value="Genomic_DNA"/>
</dbReference>
<organism evidence="6">
    <name type="scientific">Kwoniella pini CBS 10737</name>
    <dbReference type="NCBI Taxonomy" id="1296096"/>
    <lineage>
        <taxon>Eukaryota</taxon>
        <taxon>Fungi</taxon>
        <taxon>Dikarya</taxon>
        <taxon>Basidiomycota</taxon>
        <taxon>Agaricomycotina</taxon>
        <taxon>Tremellomycetes</taxon>
        <taxon>Tremellales</taxon>
        <taxon>Cryptococcaceae</taxon>
        <taxon>Kwoniella</taxon>
    </lineage>
</organism>
<proteinExistence type="predicted"/>
<dbReference type="OrthoDB" id="341259at2759"/>
<dbReference type="EMBL" id="CP144528">
    <property type="protein sequence ID" value="WWC73236.1"/>
    <property type="molecule type" value="Genomic_DNA"/>
</dbReference>
<keyword evidence="1" id="KW-0677">Repeat</keyword>
<keyword evidence="8" id="KW-1185">Reference proteome</keyword>
<accession>A0A1B9HZ00</accession>
<dbReference type="GeneID" id="30173622"/>
<evidence type="ECO:0000256" key="3">
    <source>
        <dbReference type="PROSITE-ProRule" id="PRU00023"/>
    </source>
</evidence>
<dbReference type="KEGG" id="kpin:30173622"/>
<dbReference type="InterPro" id="IPR036770">
    <property type="entry name" value="Ankyrin_rpt-contain_sf"/>
</dbReference>
<dbReference type="Proteomes" id="UP000094020">
    <property type="component" value="Chromosome 10"/>
</dbReference>
<dbReference type="InterPro" id="IPR014352">
    <property type="entry name" value="FERM/acyl-CoA-bd_prot_sf"/>
</dbReference>
<feature type="compositionally biased region" description="Acidic residues" evidence="4">
    <location>
        <begin position="108"/>
        <end position="120"/>
    </location>
</feature>
<name>A0A1B9HZ00_9TREE</name>
<dbReference type="PANTHER" id="PTHR24124">
    <property type="entry name" value="ANKYRIN REPEAT FAMILY A"/>
    <property type="match status" value="1"/>
</dbReference>
<dbReference type="Gene3D" id="1.20.80.10">
    <property type="match status" value="1"/>
</dbReference>
<dbReference type="SUPFAM" id="SSF48403">
    <property type="entry name" value="Ankyrin repeat"/>
    <property type="match status" value="1"/>
</dbReference>
<feature type="domain" description="ACB" evidence="5">
    <location>
        <begin position="8"/>
        <end position="103"/>
    </location>
</feature>
<dbReference type="PROSITE" id="PS51228">
    <property type="entry name" value="ACB_2"/>
    <property type="match status" value="1"/>
</dbReference>
<dbReference type="PROSITE" id="PS50297">
    <property type="entry name" value="ANK_REP_REGION"/>
    <property type="match status" value="1"/>
</dbReference>
<evidence type="ECO:0000313" key="8">
    <source>
        <dbReference type="Proteomes" id="UP000094020"/>
    </source>
</evidence>
<dbReference type="STRING" id="1296096.A0A1B9HZ00"/>
<dbReference type="SMART" id="SM00248">
    <property type="entry name" value="ANK"/>
    <property type="match status" value="2"/>
</dbReference>
<evidence type="ECO:0000259" key="5">
    <source>
        <dbReference type="PROSITE" id="PS51228"/>
    </source>
</evidence>
<dbReference type="RefSeq" id="XP_019009693.1">
    <property type="nucleotide sequence ID" value="XM_019156975.1"/>
</dbReference>